<name>A0A5S3XNU4_9GAMM</name>
<reference evidence="8 9" key="1">
    <citation type="submission" date="2017-12" db="EMBL/GenBank/DDBJ databases">
        <authorList>
            <person name="Paulsen S."/>
            <person name="Gram L.K."/>
        </authorList>
    </citation>
    <scope>NUCLEOTIDE SEQUENCE [LARGE SCALE GENOMIC DNA]</scope>
    <source>
        <strain evidence="7 9">S2231</strain>
        <strain evidence="6 8">S2233</strain>
    </source>
</reference>
<dbReference type="InterPro" id="IPR029787">
    <property type="entry name" value="Nucleotide_cyclase"/>
</dbReference>
<dbReference type="Gene3D" id="3.40.50.2300">
    <property type="match status" value="1"/>
</dbReference>
<dbReference type="EMBL" id="PNCK01000012">
    <property type="protein sequence ID" value="TMP45928.1"/>
    <property type="molecule type" value="Genomic_DNA"/>
</dbReference>
<dbReference type="GO" id="GO:0003824">
    <property type="term" value="F:catalytic activity"/>
    <property type="evidence" value="ECO:0007669"/>
    <property type="project" value="UniProtKB-ARBA"/>
</dbReference>
<evidence type="ECO:0000259" key="4">
    <source>
        <dbReference type="PROSITE" id="PS50883"/>
    </source>
</evidence>
<dbReference type="EMBL" id="PNCL01000075">
    <property type="protein sequence ID" value="TMP57098.1"/>
    <property type="molecule type" value="Genomic_DNA"/>
</dbReference>
<feature type="domain" description="GGDEF" evidence="5">
    <location>
        <begin position="171"/>
        <end position="304"/>
    </location>
</feature>
<dbReference type="NCBIfam" id="TIGR00254">
    <property type="entry name" value="GGDEF"/>
    <property type="match status" value="1"/>
</dbReference>
<organism evidence="7 9">
    <name type="scientific">Pseudoalteromonas citrea</name>
    <dbReference type="NCBI Taxonomy" id="43655"/>
    <lineage>
        <taxon>Bacteria</taxon>
        <taxon>Pseudomonadati</taxon>
        <taxon>Pseudomonadota</taxon>
        <taxon>Gammaproteobacteria</taxon>
        <taxon>Alteromonadales</taxon>
        <taxon>Pseudoalteromonadaceae</taxon>
        <taxon>Pseudoalteromonas</taxon>
    </lineage>
</organism>
<evidence type="ECO:0000313" key="6">
    <source>
        <dbReference type="EMBL" id="TMP45928.1"/>
    </source>
</evidence>
<dbReference type="SMART" id="SM00267">
    <property type="entry name" value="GGDEF"/>
    <property type="match status" value="1"/>
</dbReference>
<dbReference type="SUPFAM" id="SSF52172">
    <property type="entry name" value="CheY-like"/>
    <property type="match status" value="1"/>
</dbReference>
<evidence type="ECO:0000256" key="2">
    <source>
        <dbReference type="PROSITE-ProRule" id="PRU00169"/>
    </source>
</evidence>
<protein>
    <submittedName>
        <fullName evidence="7">GGDEF domain-containing response regulator</fullName>
    </submittedName>
</protein>
<dbReference type="PANTHER" id="PTHR44757">
    <property type="entry name" value="DIGUANYLATE CYCLASE DGCP"/>
    <property type="match status" value="1"/>
</dbReference>
<feature type="domain" description="Response regulatory" evidence="3">
    <location>
        <begin position="2"/>
        <end position="120"/>
    </location>
</feature>
<evidence type="ECO:0000256" key="1">
    <source>
        <dbReference type="ARBA" id="ARBA00001946"/>
    </source>
</evidence>
<dbReference type="Pfam" id="PF00072">
    <property type="entry name" value="Response_reg"/>
    <property type="match status" value="1"/>
</dbReference>
<dbReference type="SMART" id="SM00448">
    <property type="entry name" value="REC"/>
    <property type="match status" value="1"/>
</dbReference>
<evidence type="ECO:0000313" key="7">
    <source>
        <dbReference type="EMBL" id="TMP57098.1"/>
    </source>
</evidence>
<dbReference type="CDD" id="cd01949">
    <property type="entry name" value="GGDEF"/>
    <property type="match status" value="1"/>
</dbReference>
<comment type="cofactor">
    <cofactor evidence="1">
        <name>Mg(2+)</name>
        <dbReference type="ChEBI" id="CHEBI:18420"/>
    </cofactor>
</comment>
<dbReference type="OrthoDB" id="9812358at2"/>
<reference evidence="7" key="3">
    <citation type="submission" date="2019-09" db="EMBL/GenBank/DDBJ databases">
        <title>Co-occurence of chitin degradation, pigmentation and bioactivity in marine Pseudoalteromonas.</title>
        <authorList>
            <person name="Sonnenschein E.C."/>
            <person name="Bech P.K."/>
        </authorList>
    </citation>
    <scope>NUCLEOTIDE SEQUENCE</scope>
    <source>
        <strain evidence="7">S2231</strain>
    </source>
</reference>
<evidence type="ECO:0000313" key="8">
    <source>
        <dbReference type="Proteomes" id="UP000305730"/>
    </source>
</evidence>
<dbReference type="InterPro" id="IPR001789">
    <property type="entry name" value="Sig_transdc_resp-reg_receiver"/>
</dbReference>
<dbReference type="PROSITE" id="PS50887">
    <property type="entry name" value="GGDEF"/>
    <property type="match status" value="1"/>
</dbReference>
<evidence type="ECO:0000259" key="3">
    <source>
        <dbReference type="PROSITE" id="PS50110"/>
    </source>
</evidence>
<comment type="caution">
    <text evidence="7">The sequence shown here is derived from an EMBL/GenBank/DDBJ whole genome shotgun (WGS) entry which is preliminary data.</text>
</comment>
<dbReference type="CDD" id="cd00156">
    <property type="entry name" value="REC"/>
    <property type="match status" value="1"/>
</dbReference>
<dbReference type="PROSITE" id="PS50883">
    <property type="entry name" value="EAL"/>
    <property type="match status" value="1"/>
</dbReference>
<dbReference type="PROSITE" id="PS50110">
    <property type="entry name" value="RESPONSE_REGULATORY"/>
    <property type="match status" value="1"/>
</dbReference>
<accession>A0A5S3XNU4</accession>
<dbReference type="SUPFAM" id="SSF141868">
    <property type="entry name" value="EAL domain-like"/>
    <property type="match status" value="1"/>
</dbReference>
<dbReference type="AlphaFoldDB" id="A0A5S3XNU4"/>
<dbReference type="FunFam" id="3.30.70.270:FF:000001">
    <property type="entry name" value="Diguanylate cyclase domain protein"/>
    <property type="match status" value="1"/>
</dbReference>
<keyword evidence="8" id="KW-1185">Reference proteome</keyword>
<dbReference type="CDD" id="cd01948">
    <property type="entry name" value="EAL"/>
    <property type="match status" value="1"/>
</dbReference>
<dbReference type="PANTHER" id="PTHR44757:SF2">
    <property type="entry name" value="BIOFILM ARCHITECTURE MAINTENANCE PROTEIN MBAA"/>
    <property type="match status" value="1"/>
</dbReference>
<feature type="domain" description="EAL" evidence="4">
    <location>
        <begin position="313"/>
        <end position="566"/>
    </location>
</feature>
<dbReference type="Gene3D" id="3.20.20.450">
    <property type="entry name" value="EAL domain"/>
    <property type="match status" value="1"/>
</dbReference>
<dbReference type="Pfam" id="PF00990">
    <property type="entry name" value="GGDEF"/>
    <property type="match status" value="1"/>
</dbReference>
<dbReference type="GO" id="GO:0000160">
    <property type="term" value="P:phosphorelay signal transduction system"/>
    <property type="evidence" value="ECO:0007669"/>
    <property type="project" value="InterPro"/>
</dbReference>
<gene>
    <name evidence="7" type="ORF">CWB96_14075</name>
    <name evidence="6" type="ORF">CWB97_02795</name>
</gene>
<dbReference type="Proteomes" id="UP000305730">
    <property type="component" value="Unassembled WGS sequence"/>
</dbReference>
<sequence length="573" mass="65320">MNILLIDDDIVDSKSIQRSLNSTNNSESLTVVNTAEQALYLIEHDSFDVILLDYMMPKMNGIEMLLELKRRSWINKMAVVMISNEHSESIILKSIDAGAQDFLLKSEINAGQLKRALMQAQKRFELENKLVESYQKVKELAENDHLTGLYNRYYFGEALQRAIIANRTYNANLAVLQLDLDNFKNINDSFGHDIGNALLQEIALRFKSVLQQNDLVARIGGDEFAFILTSFNSPLYIERHAQRILTLVNQPVIIEKRCIHVTGSIGIALHPLNGQTVEDLMRYADIAMYRAKQLGKNKACLFEDNMEKDFQRKYRIEIDLRHACEHQELEMYYQPIVDTQSRHVVSCEALIRWPTAKLNTNPQEFMNIAEESRLIDSLGRWIIDTAIYQQTVISNKLGYTIKMAINLSPLQLRDPTLPTFIQKALEKYQAKGENIVFELTETALLGSDDLVRDSVNAIKTLNCLIALDDFGTGYSSISHLLTFPIDIVKLDKSLLDKVHVLPRYYHILKGLSSMLHQLRIAVVAEGVESAQQVAICSELDIERIQGYYFAKPTSHCRLFMLIQELTGLPTDLS</sequence>
<dbReference type="InterPro" id="IPR011006">
    <property type="entry name" value="CheY-like_superfamily"/>
</dbReference>
<proteinExistence type="predicted"/>
<dbReference type="SUPFAM" id="SSF55073">
    <property type="entry name" value="Nucleotide cyclase"/>
    <property type="match status" value="1"/>
</dbReference>
<dbReference type="InterPro" id="IPR052155">
    <property type="entry name" value="Biofilm_reg_signaling"/>
</dbReference>
<dbReference type="SMART" id="SM00052">
    <property type="entry name" value="EAL"/>
    <property type="match status" value="1"/>
</dbReference>
<reference evidence="8 9" key="2">
    <citation type="submission" date="2019-06" db="EMBL/GenBank/DDBJ databases">
        <title>Co-occurence of chitin degradation, pigmentation and bioactivity in marine Pseudoalteromonas.</title>
        <authorList>
            <person name="Sonnenschein E.C."/>
            <person name="Bech P.K."/>
        </authorList>
    </citation>
    <scope>NUCLEOTIDE SEQUENCE [LARGE SCALE GENOMIC DNA]</scope>
    <source>
        <strain evidence="9">S2231</strain>
        <strain evidence="6 8">S2233</strain>
    </source>
</reference>
<dbReference type="Proteomes" id="UP000307706">
    <property type="component" value="Unassembled WGS sequence"/>
</dbReference>
<evidence type="ECO:0000259" key="5">
    <source>
        <dbReference type="PROSITE" id="PS50887"/>
    </source>
</evidence>
<dbReference type="Gene3D" id="3.30.70.270">
    <property type="match status" value="1"/>
</dbReference>
<dbReference type="InterPro" id="IPR035919">
    <property type="entry name" value="EAL_sf"/>
</dbReference>
<dbReference type="InterPro" id="IPR043128">
    <property type="entry name" value="Rev_trsase/Diguanyl_cyclase"/>
</dbReference>
<evidence type="ECO:0000313" key="9">
    <source>
        <dbReference type="Proteomes" id="UP000307706"/>
    </source>
</evidence>
<dbReference type="InterPro" id="IPR000160">
    <property type="entry name" value="GGDEF_dom"/>
</dbReference>
<dbReference type="InterPro" id="IPR001633">
    <property type="entry name" value="EAL_dom"/>
</dbReference>
<keyword evidence="2" id="KW-0597">Phosphoprotein</keyword>
<dbReference type="Pfam" id="PF00563">
    <property type="entry name" value="EAL"/>
    <property type="match status" value="1"/>
</dbReference>
<dbReference type="RefSeq" id="WP_138594866.1">
    <property type="nucleotide sequence ID" value="NZ_PNCK01000012.1"/>
</dbReference>
<feature type="modified residue" description="4-aspartylphosphate" evidence="2">
    <location>
        <position position="53"/>
    </location>
</feature>